<evidence type="ECO:0000313" key="3">
    <source>
        <dbReference type="Proteomes" id="UP000284706"/>
    </source>
</evidence>
<dbReference type="InParanoid" id="A0A409WQX1"/>
<dbReference type="Proteomes" id="UP000284706">
    <property type="component" value="Unassembled WGS sequence"/>
</dbReference>
<name>A0A409WQX1_9AGAR</name>
<keyword evidence="3" id="KW-1185">Reference proteome</keyword>
<feature type="region of interest" description="Disordered" evidence="1">
    <location>
        <begin position="51"/>
        <end position="80"/>
    </location>
</feature>
<accession>A0A409WQX1</accession>
<protein>
    <submittedName>
        <fullName evidence="2">Uncharacterized protein</fullName>
    </submittedName>
</protein>
<sequence>MSQSPPDSGSLADDIAVSSETWVEDITPPPPHLAFLADRYVSSPRGRKLRYQAARSPVPSDPSSQDFVASAPVSGANKEHSGAINELGRKGEIAYTDTDPLLLARAVAKHLPFLEIGNRMASSSWEKVSASMLKEGQQISINCNCEAEAVVGYSMARSCHEPAITPLLKQIEVEWDAGVYHRAHKVVSLTNLETRLTLQKVSVQAGSSRASASLKRKATDKAQADDFDHLTRRARSENQSHDIKNLLADITEDTKKLFTVVENDIQVRKDRDVAFDNRLLEFVEYRRRREERLMTFLDATSTASGARIPG</sequence>
<dbReference type="AlphaFoldDB" id="A0A409WQX1"/>
<reference evidence="2 3" key="1">
    <citation type="journal article" date="2018" name="Evol. Lett.">
        <title>Horizontal gene cluster transfer increased hallucinogenic mushroom diversity.</title>
        <authorList>
            <person name="Reynolds H.T."/>
            <person name="Vijayakumar V."/>
            <person name="Gluck-Thaler E."/>
            <person name="Korotkin H.B."/>
            <person name="Matheny P.B."/>
            <person name="Slot J.C."/>
        </authorList>
    </citation>
    <scope>NUCLEOTIDE SEQUENCE [LARGE SCALE GENOMIC DNA]</scope>
    <source>
        <strain evidence="2 3">SRW20</strain>
    </source>
</reference>
<organism evidence="2 3">
    <name type="scientific">Gymnopilus dilepis</name>
    <dbReference type="NCBI Taxonomy" id="231916"/>
    <lineage>
        <taxon>Eukaryota</taxon>
        <taxon>Fungi</taxon>
        <taxon>Dikarya</taxon>
        <taxon>Basidiomycota</taxon>
        <taxon>Agaricomycotina</taxon>
        <taxon>Agaricomycetes</taxon>
        <taxon>Agaricomycetidae</taxon>
        <taxon>Agaricales</taxon>
        <taxon>Agaricineae</taxon>
        <taxon>Hymenogastraceae</taxon>
        <taxon>Gymnopilus</taxon>
    </lineage>
</organism>
<comment type="caution">
    <text evidence="2">The sequence shown here is derived from an EMBL/GenBank/DDBJ whole genome shotgun (WGS) entry which is preliminary data.</text>
</comment>
<proteinExistence type="predicted"/>
<gene>
    <name evidence="2" type="ORF">CVT26_015133</name>
</gene>
<evidence type="ECO:0000313" key="2">
    <source>
        <dbReference type="EMBL" id="PPQ80897.1"/>
    </source>
</evidence>
<dbReference type="EMBL" id="NHYE01004923">
    <property type="protein sequence ID" value="PPQ80897.1"/>
    <property type="molecule type" value="Genomic_DNA"/>
</dbReference>
<evidence type="ECO:0000256" key="1">
    <source>
        <dbReference type="SAM" id="MobiDB-lite"/>
    </source>
</evidence>